<feature type="domain" description="Mur ligase C-terminal" evidence="12">
    <location>
        <begin position="322"/>
        <end position="441"/>
    </location>
</feature>
<evidence type="ECO:0000259" key="13">
    <source>
        <dbReference type="Pfam" id="PF08245"/>
    </source>
</evidence>
<evidence type="ECO:0000256" key="10">
    <source>
        <dbReference type="HAMAP-Rule" id="MF_02019"/>
    </source>
</evidence>
<comment type="pathway">
    <text evidence="10 11">Cell wall biogenesis; peptidoglycan biosynthesis.</text>
</comment>
<evidence type="ECO:0000256" key="6">
    <source>
        <dbReference type="ARBA" id="ARBA00022960"/>
    </source>
</evidence>
<dbReference type="InterPro" id="IPR004101">
    <property type="entry name" value="Mur_ligase_C"/>
</dbReference>
<comment type="similarity">
    <text evidence="10">Belongs to the MurCDEF family. MurF subfamily.</text>
</comment>
<evidence type="ECO:0000256" key="4">
    <source>
        <dbReference type="ARBA" id="ARBA00022741"/>
    </source>
</evidence>
<organism evidence="14 15">
    <name type="scientific">Clostridium cadaveris</name>
    <dbReference type="NCBI Taxonomy" id="1529"/>
    <lineage>
        <taxon>Bacteria</taxon>
        <taxon>Bacillati</taxon>
        <taxon>Bacillota</taxon>
        <taxon>Clostridia</taxon>
        <taxon>Eubacteriales</taxon>
        <taxon>Clostridiaceae</taxon>
        <taxon>Clostridium</taxon>
    </lineage>
</organism>
<keyword evidence="9 10" id="KW-0961">Cell wall biogenesis/degradation</keyword>
<reference evidence="14 15" key="1">
    <citation type="submission" date="2016-10" db="EMBL/GenBank/DDBJ databases">
        <authorList>
            <person name="de Groot N.N."/>
        </authorList>
    </citation>
    <scope>NUCLEOTIDE SEQUENCE [LARGE SCALE GENOMIC DNA]</scope>
    <source>
        <strain evidence="14 15">NLAE-zl-G419</strain>
    </source>
</reference>
<dbReference type="GO" id="GO:0047480">
    <property type="term" value="F:UDP-N-acetylmuramoyl-tripeptide-D-alanyl-D-alanine ligase activity"/>
    <property type="evidence" value="ECO:0007669"/>
    <property type="project" value="UniProtKB-UniRule"/>
</dbReference>
<dbReference type="SUPFAM" id="SSF63418">
    <property type="entry name" value="MurE/MurF N-terminal domain"/>
    <property type="match status" value="1"/>
</dbReference>
<dbReference type="STRING" id="1529.SAMN04487885_101112"/>
<dbReference type="RefSeq" id="WP_074844140.1">
    <property type="nucleotide sequence ID" value="NZ_FOOE01000001.1"/>
</dbReference>
<evidence type="ECO:0000256" key="2">
    <source>
        <dbReference type="ARBA" id="ARBA00022598"/>
    </source>
</evidence>
<evidence type="ECO:0000256" key="7">
    <source>
        <dbReference type="ARBA" id="ARBA00022984"/>
    </source>
</evidence>
<dbReference type="InterPro" id="IPR035911">
    <property type="entry name" value="MurE/MurF_N"/>
</dbReference>
<dbReference type="GO" id="GO:0071555">
    <property type="term" value="P:cell wall organization"/>
    <property type="evidence" value="ECO:0007669"/>
    <property type="project" value="UniProtKB-KW"/>
</dbReference>
<proteinExistence type="inferred from homology"/>
<keyword evidence="4 10" id="KW-0547">Nucleotide-binding</keyword>
<keyword evidence="15" id="KW-1185">Reference proteome</keyword>
<evidence type="ECO:0000256" key="5">
    <source>
        <dbReference type="ARBA" id="ARBA00022840"/>
    </source>
</evidence>
<dbReference type="InterPro" id="IPR036615">
    <property type="entry name" value="Mur_ligase_C_dom_sf"/>
</dbReference>
<comment type="catalytic activity">
    <reaction evidence="10 11">
        <text>D-alanyl-D-alanine + UDP-N-acetyl-alpha-D-muramoyl-L-alanyl-gamma-D-glutamyl-meso-2,6-diaminopimelate + ATP = UDP-N-acetyl-alpha-D-muramoyl-L-alanyl-gamma-D-glutamyl-meso-2,6-diaminopimeloyl-D-alanyl-D-alanine + ADP + phosphate + H(+)</text>
        <dbReference type="Rhea" id="RHEA:28374"/>
        <dbReference type="ChEBI" id="CHEBI:15378"/>
        <dbReference type="ChEBI" id="CHEBI:30616"/>
        <dbReference type="ChEBI" id="CHEBI:43474"/>
        <dbReference type="ChEBI" id="CHEBI:57822"/>
        <dbReference type="ChEBI" id="CHEBI:61386"/>
        <dbReference type="ChEBI" id="CHEBI:83905"/>
        <dbReference type="ChEBI" id="CHEBI:456216"/>
        <dbReference type="EC" id="6.3.2.10"/>
    </reaction>
</comment>
<keyword evidence="8 10" id="KW-0131">Cell cycle</keyword>
<keyword evidence="7 10" id="KW-0573">Peptidoglycan synthesis</keyword>
<evidence type="ECO:0000259" key="12">
    <source>
        <dbReference type="Pfam" id="PF02875"/>
    </source>
</evidence>
<evidence type="ECO:0000313" key="14">
    <source>
        <dbReference type="EMBL" id="SFF49506.1"/>
    </source>
</evidence>
<dbReference type="GO" id="GO:0009252">
    <property type="term" value="P:peptidoglycan biosynthetic process"/>
    <property type="evidence" value="ECO:0007669"/>
    <property type="project" value="UniProtKB-UniRule"/>
</dbReference>
<keyword evidence="3 10" id="KW-0132">Cell division</keyword>
<dbReference type="Gene3D" id="3.90.190.20">
    <property type="entry name" value="Mur ligase, C-terminal domain"/>
    <property type="match status" value="1"/>
</dbReference>
<dbReference type="EC" id="6.3.2.10" evidence="10 11"/>
<dbReference type="eggNOG" id="COG0770">
    <property type="taxonomic scope" value="Bacteria"/>
</dbReference>
<dbReference type="Pfam" id="PF02875">
    <property type="entry name" value="Mur_ligase_C"/>
    <property type="match status" value="1"/>
</dbReference>
<protein>
    <recommendedName>
        <fullName evidence="10 11">UDP-N-acetylmuramoyl-tripeptide--D-alanyl-D-alanine ligase</fullName>
        <ecNumber evidence="10 11">6.3.2.10</ecNumber>
    </recommendedName>
    <alternativeName>
        <fullName evidence="10">D-alanyl-D-alanine-adding enzyme</fullName>
    </alternativeName>
</protein>
<dbReference type="GO" id="GO:0005737">
    <property type="term" value="C:cytoplasm"/>
    <property type="evidence" value="ECO:0007669"/>
    <property type="project" value="UniProtKB-SubCell"/>
</dbReference>
<dbReference type="PANTHER" id="PTHR43024:SF1">
    <property type="entry name" value="UDP-N-ACETYLMURAMOYL-TRIPEPTIDE--D-ALANYL-D-ALANINE LIGASE"/>
    <property type="match status" value="1"/>
</dbReference>
<evidence type="ECO:0000256" key="9">
    <source>
        <dbReference type="ARBA" id="ARBA00023316"/>
    </source>
</evidence>
<keyword evidence="5 10" id="KW-0067">ATP-binding</keyword>
<dbReference type="InterPro" id="IPR051046">
    <property type="entry name" value="MurCDEF_CellWall_CoF430Synth"/>
</dbReference>
<dbReference type="SUPFAM" id="SSF53244">
    <property type="entry name" value="MurD-like peptide ligases, peptide-binding domain"/>
    <property type="match status" value="1"/>
</dbReference>
<gene>
    <name evidence="10" type="primary">murF</name>
    <name evidence="14" type="ORF">SAMN04487885_101112</name>
</gene>
<dbReference type="OrthoDB" id="9801978at2"/>
<dbReference type="EMBL" id="FOOE01000001">
    <property type="protein sequence ID" value="SFF49506.1"/>
    <property type="molecule type" value="Genomic_DNA"/>
</dbReference>
<dbReference type="HAMAP" id="MF_02019">
    <property type="entry name" value="MurF"/>
    <property type="match status" value="1"/>
</dbReference>
<keyword evidence="1 10" id="KW-0963">Cytoplasm</keyword>
<dbReference type="InterPro" id="IPR036565">
    <property type="entry name" value="Mur-like_cat_sf"/>
</dbReference>
<dbReference type="GO" id="GO:0051301">
    <property type="term" value="P:cell division"/>
    <property type="evidence" value="ECO:0007669"/>
    <property type="project" value="UniProtKB-KW"/>
</dbReference>
<dbReference type="PANTHER" id="PTHR43024">
    <property type="entry name" value="UDP-N-ACETYLMURAMOYL-TRIPEPTIDE--D-ALANYL-D-ALANINE LIGASE"/>
    <property type="match status" value="1"/>
</dbReference>
<keyword evidence="2 10" id="KW-0436">Ligase</keyword>
<dbReference type="GO" id="GO:0008360">
    <property type="term" value="P:regulation of cell shape"/>
    <property type="evidence" value="ECO:0007669"/>
    <property type="project" value="UniProtKB-KW"/>
</dbReference>
<dbReference type="Gene3D" id="3.40.1190.10">
    <property type="entry name" value="Mur-like, catalytic domain"/>
    <property type="match status" value="1"/>
</dbReference>
<accession>A0A1I2J9B1</accession>
<dbReference type="NCBIfam" id="TIGR01143">
    <property type="entry name" value="murF"/>
    <property type="match status" value="1"/>
</dbReference>
<dbReference type="SUPFAM" id="SSF53623">
    <property type="entry name" value="MurD-like peptide ligases, catalytic domain"/>
    <property type="match status" value="1"/>
</dbReference>
<evidence type="ECO:0000256" key="11">
    <source>
        <dbReference type="RuleBase" id="RU004136"/>
    </source>
</evidence>
<dbReference type="InterPro" id="IPR005863">
    <property type="entry name" value="UDP-N-AcMur_synth"/>
</dbReference>
<comment type="subcellular location">
    <subcellularLocation>
        <location evidence="10 11">Cytoplasm</location>
    </subcellularLocation>
</comment>
<feature type="binding site" evidence="10">
    <location>
        <begin position="115"/>
        <end position="121"/>
    </location>
    <ligand>
        <name>ATP</name>
        <dbReference type="ChEBI" id="CHEBI:30616"/>
    </ligand>
</feature>
<dbReference type="Gene3D" id="3.40.1390.10">
    <property type="entry name" value="MurE/MurF, N-terminal domain"/>
    <property type="match status" value="1"/>
</dbReference>
<dbReference type="AlphaFoldDB" id="A0A1I2J9B1"/>
<evidence type="ECO:0000256" key="1">
    <source>
        <dbReference type="ARBA" id="ARBA00022490"/>
    </source>
</evidence>
<sequence>MIKLSIDEILEAVNGSIYVDGKEYNYNSIETDTRNLKNNCIFVALKGYNFNGNEFVIDAIKKGSIICIVDELKFSESDIPKGATVIKVEDTKMALLNLAEAYRKKLNIKIIGITGSTGKTSTKDVTAAFLSSKFKVFKTKGNFNNEIGLPLMMFKIDESYDVAVLELGMSNFGEIHNLAKACRPDIALITNIGISHIENLKTRENILKAKMEITDFFSQDNTLIVNADNDMLSTLNDDSYEILTTSIENNDCNIKADITEENLNNIVFTVIDDGEDKGTITLPLMGIHNVENSLLAYGAAKILGLTIDDMQKGLENLECTSMRLDVIEAHGKTIIDDSYNASPDSMKAALNVLKQFNGRKIAVLGTMKELGDESKNSHKEVGEYTKKNGVEKLIVISEFENDFKEGFGEDGFYAYASIAEARCGLDEILKDGDIILIKASRSMHFEELVKYLK</sequence>
<evidence type="ECO:0000256" key="3">
    <source>
        <dbReference type="ARBA" id="ARBA00022618"/>
    </source>
</evidence>
<dbReference type="Proteomes" id="UP000182135">
    <property type="component" value="Unassembled WGS sequence"/>
</dbReference>
<keyword evidence="6 10" id="KW-0133">Cell shape</keyword>
<dbReference type="UniPathway" id="UPA00219"/>
<dbReference type="Pfam" id="PF08245">
    <property type="entry name" value="Mur_ligase_M"/>
    <property type="match status" value="1"/>
</dbReference>
<dbReference type="GO" id="GO:0008766">
    <property type="term" value="F:UDP-N-acetylmuramoylalanyl-D-glutamyl-2,6-diaminopimelate-D-alanyl-D-alanine ligase activity"/>
    <property type="evidence" value="ECO:0007669"/>
    <property type="project" value="RHEA"/>
</dbReference>
<name>A0A1I2J9B1_9CLOT</name>
<evidence type="ECO:0000313" key="15">
    <source>
        <dbReference type="Proteomes" id="UP000182135"/>
    </source>
</evidence>
<dbReference type="InterPro" id="IPR013221">
    <property type="entry name" value="Mur_ligase_cen"/>
</dbReference>
<feature type="domain" description="Mur ligase central" evidence="13">
    <location>
        <begin position="113"/>
        <end position="300"/>
    </location>
</feature>
<evidence type="ECO:0000256" key="8">
    <source>
        <dbReference type="ARBA" id="ARBA00023306"/>
    </source>
</evidence>
<comment type="function">
    <text evidence="10 11">Involved in cell wall formation. Catalyzes the final step in the synthesis of UDP-N-acetylmuramoyl-pentapeptide, the precursor of murein.</text>
</comment>
<dbReference type="GO" id="GO:0005524">
    <property type="term" value="F:ATP binding"/>
    <property type="evidence" value="ECO:0007669"/>
    <property type="project" value="UniProtKB-UniRule"/>
</dbReference>